<keyword evidence="2" id="KW-0539">Nucleus</keyword>
<dbReference type="Pfam" id="PF07491">
    <property type="entry name" value="PPI_Ypi1"/>
    <property type="match status" value="1"/>
</dbReference>
<protein>
    <recommendedName>
        <fullName evidence="2">Type 1 phosphatases regulator</fullName>
    </recommendedName>
</protein>
<evidence type="ECO:0000256" key="1">
    <source>
        <dbReference type="ARBA" id="ARBA00005605"/>
    </source>
</evidence>
<dbReference type="PANTHER" id="PTHR20835:SF0">
    <property type="entry name" value="E3 UBIQUITIN-PROTEIN LIGASE PPP1R11"/>
    <property type="match status" value="1"/>
</dbReference>
<comment type="similarity">
    <text evidence="1 2">Belongs to the YPI1 family.</text>
</comment>
<feature type="region of interest" description="Disordered" evidence="3">
    <location>
        <begin position="1"/>
        <end position="214"/>
    </location>
</feature>
<dbReference type="GO" id="GO:0005634">
    <property type="term" value="C:nucleus"/>
    <property type="evidence" value="ECO:0007669"/>
    <property type="project" value="UniProtKB-SubCell"/>
</dbReference>
<dbReference type="InParanoid" id="A0A316YMW7"/>
<comment type="function">
    <text evidence="2">Regulator of type 1 phosphatases which maintains protein phosphatase activity under strict control.</text>
</comment>
<dbReference type="Proteomes" id="UP000245768">
    <property type="component" value="Unassembled WGS sequence"/>
</dbReference>
<evidence type="ECO:0000313" key="4">
    <source>
        <dbReference type="EMBL" id="PWN90154.1"/>
    </source>
</evidence>
<sequence>MAGRTQFRPGHTAGPTDGSRTITIHDVPTGEQGGSSDEAGSSSGRGGAGVLRLRGAANPSRRVVWQEGTVDNEGMGRKKSKICCIYHKPKAFDESSDEDSSSSSAGSGDSDEDSDSSSYSSSRSSTESAEGVNATKALRERRAASKKSKEPNDARKEEACRHEHGHEHNQKARKGKRRVKSRGSNTMVVTETRTEESEEADPDPVPNAYERGPA</sequence>
<accession>A0A316YMW7</accession>
<dbReference type="PANTHER" id="PTHR20835">
    <property type="entry name" value="E3 UBIQUITIN-PROTEIN LIGASE PPP1R11-RELATED"/>
    <property type="match status" value="1"/>
</dbReference>
<dbReference type="STRING" id="215250.A0A316YMW7"/>
<reference evidence="4 5" key="1">
    <citation type="journal article" date="2018" name="Mol. Biol. Evol.">
        <title>Broad Genomic Sampling Reveals a Smut Pathogenic Ancestry of the Fungal Clade Ustilaginomycotina.</title>
        <authorList>
            <person name="Kijpornyongpan T."/>
            <person name="Mondo S.J."/>
            <person name="Barry K."/>
            <person name="Sandor L."/>
            <person name="Lee J."/>
            <person name="Lipzen A."/>
            <person name="Pangilinan J."/>
            <person name="LaButti K."/>
            <person name="Hainaut M."/>
            <person name="Henrissat B."/>
            <person name="Grigoriev I.V."/>
            <person name="Spatafora J.W."/>
            <person name="Aime M.C."/>
        </authorList>
    </citation>
    <scope>NUCLEOTIDE SEQUENCE [LARGE SCALE GENOMIC DNA]</scope>
    <source>
        <strain evidence="4 5">MCA 4198</strain>
    </source>
</reference>
<dbReference type="GeneID" id="37046902"/>
<evidence type="ECO:0000256" key="2">
    <source>
        <dbReference type="RuleBase" id="RU367162"/>
    </source>
</evidence>
<dbReference type="EMBL" id="KZ819636">
    <property type="protein sequence ID" value="PWN90154.1"/>
    <property type="molecule type" value="Genomic_DNA"/>
</dbReference>
<dbReference type="GO" id="GO:0004865">
    <property type="term" value="F:protein serine/threonine phosphatase inhibitor activity"/>
    <property type="evidence" value="ECO:0007669"/>
    <property type="project" value="UniProtKB-UniRule"/>
</dbReference>
<keyword evidence="5" id="KW-1185">Reference proteome</keyword>
<dbReference type="RefSeq" id="XP_025377352.1">
    <property type="nucleotide sequence ID" value="XM_025524986.1"/>
</dbReference>
<name>A0A316YMW7_9BASI</name>
<dbReference type="OrthoDB" id="307488at2759"/>
<dbReference type="GO" id="GO:0008157">
    <property type="term" value="F:protein phosphatase 1 binding"/>
    <property type="evidence" value="ECO:0007669"/>
    <property type="project" value="TreeGrafter"/>
</dbReference>
<evidence type="ECO:0000313" key="5">
    <source>
        <dbReference type="Proteomes" id="UP000245768"/>
    </source>
</evidence>
<feature type="compositionally biased region" description="Basic and acidic residues" evidence="3">
    <location>
        <begin position="137"/>
        <end position="170"/>
    </location>
</feature>
<feature type="compositionally biased region" description="Low complexity" evidence="3">
    <location>
        <begin position="116"/>
        <end position="130"/>
    </location>
</feature>
<organism evidence="4 5">
    <name type="scientific">Acaromyces ingoldii</name>
    <dbReference type="NCBI Taxonomy" id="215250"/>
    <lineage>
        <taxon>Eukaryota</taxon>
        <taxon>Fungi</taxon>
        <taxon>Dikarya</taxon>
        <taxon>Basidiomycota</taxon>
        <taxon>Ustilaginomycotina</taxon>
        <taxon>Exobasidiomycetes</taxon>
        <taxon>Exobasidiales</taxon>
        <taxon>Cryptobasidiaceae</taxon>
        <taxon>Acaromyces</taxon>
    </lineage>
</organism>
<gene>
    <name evidence="4" type="ORF">FA10DRAFT_301432</name>
</gene>
<proteinExistence type="inferred from homology"/>
<dbReference type="AlphaFoldDB" id="A0A316YMW7"/>
<evidence type="ECO:0000256" key="3">
    <source>
        <dbReference type="SAM" id="MobiDB-lite"/>
    </source>
</evidence>
<feature type="compositionally biased region" description="Basic residues" evidence="3">
    <location>
        <begin position="171"/>
        <end position="181"/>
    </location>
</feature>
<dbReference type="InterPro" id="IPR011107">
    <property type="entry name" value="PPI_Ypi1"/>
</dbReference>
<comment type="subcellular location">
    <subcellularLocation>
        <location evidence="2">Nucleus</location>
    </subcellularLocation>
</comment>